<keyword evidence="4" id="KW-0547">Nucleotide-binding</keyword>
<organism evidence="10 11">
    <name type="scientific">Nocardioides luteus</name>
    <dbReference type="NCBI Taxonomy" id="1844"/>
    <lineage>
        <taxon>Bacteria</taxon>
        <taxon>Bacillati</taxon>
        <taxon>Actinomycetota</taxon>
        <taxon>Actinomycetes</taxon>
        <taxon>Propionibacteriales</taxon>
        <taxon>Nocardioidaceae</taxon>
        <taxon>Nocardioides</taxon>
    </lineage>
</organism>
<dbReference type="GO" id="GO:0016887">
    <property type="term" value="F:ATP hydrolysis activity"/>
    <property type="evidence" value="ECO:0007669"/>
    <property type="project" value="InterPro"/>
</dbReference>
<comment type="caution">
    <text evidence="10">The sequence shown here is derived from an EMBL/GenBank/DDBJ whole genome shotgun (WGS) entry which is preliminary data.</text>
</comment>
<evidence type="ECO:0000256" key="2">
    <source>
        <dbReference type="ARBA" id="ARBA00022448"/>
    </source>
</evidence>
<proteinExistence type="predicted"/>
<evidence type="ECO:0000256" key="8">
    <source>
        <dbReference type="ARBA" id="ARBA00023251"/>
    </source>
</evidence>
<evidence type="ECO:0000256" key="4">
    <source>
        <dbReference type="ARBA" id="ARBA00022741"/>
    </source>
</evidence>
<dbReference type="GO" id="GO:0005886">
    <property type="term" value="C:plasma membrane"/>
    <property type="evidence" value="ECO:0007669"/>
    <property type="project" value="UniProtKB-SubCell"/>
</dbReference>
<dbReference type="PANTHER" id="PTHR42711:SF16">
    <property type="entry name" value="ABC TRANSPORTER ATP-BINDING PROTEIN"/>
    <property type="match status" value="1"/>
</dbReference>
<keyword evidence="8" id="KW-0046">Antibiotic resistance</keyword>
<dbReference type="InterPro" id="IPR003439">
    <property type="entry name" value="ABC_transporter-like_ATP-bd"/>
</dbReference>
<evidence type="ECO:0000313" key="10">
    <source>
        <dbReference type="EMBL" id="OIJ26574.1"/>
    </source>
</evidence>
<dbReference type="InterPro" id="IPR003593">
    <property type="entry name" value="AAA+_ATPase"/>
</dbReference>
<dbReference type="SUPFAM" id="SSF52540">
    <property type="entry name" value="P-loop containing nucleoside triphosphate hydrolases"/>
    <property type="match status" value="1"/>
</dbReference>
<dbReference type="Pfam" id="PF00005">
    <property type="entry name" value="ABC_tran"/>
    <property type="match status" value="1"/>
</dbReference>
<evidence type="ECO:0000313" key="11">
    <source>
        <dbReference type="Proteomes" id="UP000033772"/>
    </source>
</evidence>
<dbReference type="SMART" id="SM00382">
    <property type="entry name" value="AAA"/>
    <property type="match status" value="1"/>
</dbReference>
<dbReference type="RefSeq" id="WP_045550173.1">
    <property type="nucleotide sequence ID" value="NZ_JZDQ02000014.1"/>
</dbReference>
<protein>
    <submittedName>
        <fullName evidence="10">Multidrug ABC transporter ATP-binding protein</fullName>
    </submittedName>
</protein>
<evidence type="ECO:0000256" key="3">
    <source>
        <dbReference type="ARBA" id="ARBA00022475"/>
    </source>
</evidence>
<dbReference type="Gene3D" id="3.40.50.300">
    <property type="entry name" value="P-loop containing nucleotide triphosphate hydrolases"/>
    <property type="match status" value="1"/>
</dbReference>
<dbReference type="OrthoDB" id="5193808at2"/>
<sequence length="315" mass="34084">MHQEREPAVVVDGLRKTYGDKVAVDEISLRVHEGEIFGILGPNGAGKSTTVESIAGLRVGDRGRIRVHGIDPWSDRAPVTEVLGVQLQEARLQAKITVQEALELWSAFYADPEPWAPLAERLGLGTQLRQRFENLSGGQQQRLSIALALIGRPRVVVLDELTTGLDPRARREVWDLVRDVRDRGVTVLLVTHSMEEAQALCDRIAIVDAGRIRALDTPAGLIEAASAATITTFETSVAVDLASLRELDGVTAARSEHGTVTVEGAEGVALAVIEALRTQGVTPLRLRVAAGSLDAAYLDLTETETDTETRQEALR</sequence>
<dbReference type="InterPro" id="IPR017871">
    <property type="entry name" value="ABC_transporter-like_CS"/>
</dbReference>
<dbReference type="Proteomes" id="UP000033772">
    <property type="component" value="Unassembled WGS sequence"/>
</dbReference>
<feature type="domain" description="ABC transporter" evidence="9">
    <location>
        <begin position="9"/>
        <end position="234"/>
    </location>
</feature>
<dbReference type="PROSITE" id="PS50893">
    <property type="entry name" value="ABC_TRANSPORTER_2"/>
    <property type="match status" value="1"/>
</dbReference>
<evidence type="ECO:0000256" key="5">
    <source>
        <dbReference type="ARBA" id="ARBA00022840"/>
    </source>
</evidence>
<dbReference type="InterPro" id="IPR050763">
    <property type="entry name" value="ABC_transporter_ATP-binding"/>
</dbReference>
<keyword evidence="11" id="KW-1185">Reference proteome</keyword>
<keyword evidence="6" id="KW-1278">Translocase</keyword>
<evidence type="ECO:0000256" key="7">
    <source>
        <dbReference type="ARBA" id="ARBA00023136"/>
    </source>
</evidence>
<comment type="subcellular location">
    <subcellularLocation>
        <location evidence="1">Cell membrane</location>
        <topology evidence="1">Peripheral membrane protein</topology>
    </subcellularLocation>
</comment>
<dbReference type="PROSITE" id="PS00211">
    <property type="entry name" value="ABC_TRANSPORTER_1"/>
    <property type="match status" value="1"/>
</dbReference>
<dbReference type="InterPro" id="IPR027417">
    <property type="entry name" value="P-loop_NTPase"/>
</dbReference>
<dbReference type="PANTHER" id="PTHR42711">
    <property type="entry name" value="ABC TRANSPORTER ATP-BINDING PROTEIN"/>
    <property type="match status" value="1"/>
</dbReference>
<dbReference type="FunFam" id="3.40.50.300:FF:000589">
    <property type="entry name" value="ABC transporter, ATP-binding subunit"/>
    <property type="match status" value="1"/>
</dbReference>
<evidence type="ECO:0000256" key="6">
    <source>
        <dbReference type="ARBA" id="ARBA00022967"/>
    </source>
</evidence>
<evidence type="ECO:0000259" key="9">
    <source>
        <dbReference type="PROSITE" id="PS50893"/>
    </source>
</evidence>
<keyword evidence="2" id="KW-0813">Transport</keyword>
<dbReference type="CDD" id="cd03230">
    <property type="entry name" value="ABC_DR_subfamily_A"/>
    <property type="match status" value="1"/>
</dbReference>
<dbReference type="GO" id="GO:0005524">
    <property type="term" value="F:ATP binding"/>
    <property type="evidence" value="ECO:0007669"/>
    <property type="project" value="UniProtKB-KW"/>
</dbReference>
<keyword evidence="5 10" id="KW-0067">ATP-binding</keyword>
<dbReference type="STRING" id="1844.UG56_011415"/>
<reference evidence="10" key="1">
    <citation type="submission" date="2016-10" db="EMBL/GenBank/DDBJ databases">
        <title>Draft Genome Sequence of Nocardioides luteus Strain BAFB, an Alkane-Degrading Bacterium Isolated from JP-7 Polluted Soil.</title>
        <authorList>
            <person name="Brown L."/>
            <person name="Ruiz O.N."/>
            <person name="Gunasekera T."/>
        </authorList>
    </citation>
    <scope>NUCLEOTIDE SEQUENCE [LARGE SCALE GENOMIC DNA]</scope>
    <source>
        <strain evidence="10">BAFB</strain>
    </source>
</reference>
<dbReference type="GO" id="GO:0046677">
    <property type="term" value="P:response to antibiotic"/>
    <property type="evidence" value="ECO:0007669"/>
    <property type="project" value="UniProtKB-KW"/>
</dbReference>
<accession>A0A1J4N4U7</accession>
<dbReference type="EMBL" id="JZDQ02000014">
    <property type="protein sequence ID" value="OIJ26574.1"/>
    <property type="molecule type" value="Genomic_DNA"/>
</dbReference>
<keyword evidence="3" id="KW-1003">Cell membrane</keyword>
<dbReference type="AlphaFoldDB" id="A0A1J4N4U7"/>
<gene>
    <name evidence="10" type="ORF">UG56_011415</name>
</gene>
<keyword evidence="7" id="KW-0472">Membrane</keyword>
<evidence type="ECO:0000256" key="1">
    <source>
        <dbReference type="ARBA" id="ARBA00004202"/>
    </source>
</evidence>
<name>A0A1J4N4U7_9ACTN</name>